<name>A0A916JJC9_9BACT</name>
<protein>
    <recommendedName>
        <fullName evidence="2">DUF5723 domain-containing protein</fullName>
    </recommendedName>
</protein>
<evidence type="ECO:0000313" key="3">
    <source>
        <dbReference type="EMBL" id="CAG5010239.1"/>
    </source>
</evidence>
<organism evidence="3 4">
    <name type="scientific">Dyadobacter helix</name>
    <dbReference type="NCBI Taxonomy" id="2822344"/>
    <lineage>
        <taxon>Bacteria</taxon>
        <taxon>Pseudomonadati</taxon>
        <taxon>Bacteroidota</taxon>
        <taxon>Cytophagia</taxon>
        <taxon>Cytophagales</taxon>
        <taxon>Spirosomataceae</taxon>
        <taxon>Dyadobacter</taxon>
    </lineage>
</organism>
<evidence type="ECO:0000256" key="1">
    <source>
        <dbReference type="SAM" id="SignalP"/>
    </source>
</evidence>
<proteinExistence type="predicted"/>
<sequence>MKNRIYPFSILFLLFGWSAGAQQIPGLQSSNYGGLYRATYNPSVLGGSKYKFQVNIGALGGSINYRYFVFLGKNSLLYPLLVPHSTKELYGRSRTMGSLIEQDPVYLVSEIRWPSVMFSLGKYQGLAIQFRSRGIVQGHNIPDPVRNLYFRRLDTGSTPAISGSWGNFNLVQQSFSEMSVSYGVQLLDLDNHKLRAGVTARRVFGARISYLNGNAGDFAIRDKAGAAETSELVINDFAYESGYSQVHQSLSIGNLFDSGQYGAGWGYDLGATYEFGSFWANEKEKFDDNPQYILRLAASLTDIGSIHYKTDKSRVMTGTSPETVIGQQQLEQISDKGAEGFMEILPAQNEGVFQKKVHLPQAFHLEADIQLIKGFFLNLAQTKRHLARKQEFLDVYQPESFTLTPRFEDEDSDFAFPISFIKGNKRPVIGAMAHFGPVFLGFSNLGGLIKKSGARGSMVYIGVSAWKLQRKADK</sequence>
<accession>A0A916JJC9</accession>
<dbReference type="AlphaFoldDB" id="A0A916JJC9"/>
<evidence type="ECO:0000313" key="4">
    <source>
        <dbReference type="Proteomes" id="UP000680038"/>
    </source>
</evidence>
<dbReference type="Proteomes" id="UP000680038">
    <property type="component" value="Unassembled WGS sequence"/>
</dbReference>
<gene>
    <name evidence="3" type="ORF">DYBT9275_04671</name>
</gene>
<comment type="caution">
    <text evidence="3">The sequence shown here is derived from an EMBL/GenBank/DDBJ whole genome shotgun (WGS) entry which is preliminary data.</text>
</comment>
<keyword evidence="4" id="KW-1185">Reference proteome</keyword>
<feature type="signal peptide" evidence="1">
    <location>
        <begin position="1"/>
        <end position="21"/>
    </location>
</feature>
<dbReference type="RefSeq" id="WP_229252886.1">
    <property type="nucleotide sequence ID" value="NZ_CAJRAF010000002.1"/>
</dbReference>
<feature type="chain" id="PRO_5038000962" description="DUF5723 domain-containing protein" evidence="1">
    <location>
        <begin position="22"/>
        <end position="474"/>
    </location>
</feature>
<evidence type="ECO:0000259" key="2">
    <source>
        <dbReference type="Pfam" id="PF18990"/>
    </source>
</evidence>
<feature type="domain" description="DUF5723" evidence="2">
    <location>
        <begin position="49"/>
        <end position="441"/>
    </location>
</feature>
<reference evidence="3" key="1">
    <citation type="submission" date="2021-04" db="EMBL/GenBank/DDBJ databases">
        <authorList>
            <person name="Rodrigo-Torres L."/>
            <person name="Arahal R. D."/>
            <person name="Lucena T."/>
        </authorList>
    </citation>
    <scope>NUCLEOTIDE SEQUENCE</scope>
    <source>
        <strain evidence="3">CECT 9275</strain>
    </source>
</reference>
<dbReference type="Pfam" id="PF18990">
    <property type="entry name" value="DUF5723"/>
    <property type="match status" value="1"/>
</dbReference>
<keyword evidence="1" id="KW-0732">Signal</keyword>
<dbReference type="InterPro" id="IPR043781">
    <property type="entry name" value="DUF5723"/>
</dbReference>
<dbReference type="EMBL" id="CAJRAF010000002">
    <property type="protein sequence ID" value="CAG5010239.1"/>
    <property type="molecule type" value="Genomic_DNA"/>
</dbReference>